<dbReference type="RefSeq" id="XP_015072624.1">
    <property type="nucleotide sequence ID" value="XM_015217138.1"/>
</dbReference>
<proteinExistence type="predicted"/>
<gene>
    <name evidence="2" type="primary">LOC107016780</name>
</gene>
<evidence type="ECO:0000313" key="2">
    <source>
        <dbReference type="RefSeq" id="XP_015072624.1"/>
    </source>
</evidence>
<reference evidence="1" key="1">
    <citation type="journal article" date="2014" name="Nat. Genet.">
        <title>The genome of the stress-tolerant wild tomato species Solanum pennellii.</title>
        <authorList>
            <person name="Bolger A."/>
            <person name="Scossa F."/>
            <person name="Bolger M.E."/>
            <person name="Lanz C."/>
            <person name="Maumus F."/>
            <person name="Tohge T."/>
            <person name="Quesneville H."/>
            <person name="Alseekh S."/>
            <person name="Sorensen I."/>
            <person name="Lichtenstein G."/>
            <person name="Fich E.A."/>
            <person name="Conte M."/>
            <person name="Keller H."/>
            <person name="Schneeberger K."/>
            <person name="Schwacke R."/>
            <person name="Ofner I."/>
            <person name="Vrebalov J."/>
            <person name="Xu Y."/>
            <person name="Osorio S."/>
            <person name="Aflitos S.A."/>
            <person name="Schijlen E."/>
            <person name="Jimenez-Gomez J.M."/>
            <person name="Ryngajllo M."/>
            <person name="Kimura S."/>
            <person name="Kumar R."/>
            <person name="Koenig D."/>
            <person name="Headland L.R."/>
            <person name="Maloof J.N."/>
            <person name="Sinha N."/>
            <person name="van Ham R.C."/>
            <person name="Lankhorst R.K."/>
            <person name="Mao L."/>
            <person name="Vogel A."/>
            <person name="Arsova B."/>
            <person name="Panstruga R."/>
            <person name="Fei Z."/>
            <person name="Rose J.K."/>
            <person name="Zamir D."/>
            <person name="Carrari F."/>
            <person name="Giovannoni J.J."/>
            <person name="Weigel D."/>
            <person name="Usadel B."/>
            <person name="Fernie A.R."/>
        </authorList>
    </citation>
    <scope>NUCLEOTIDE SEQUENCE [LARGE SCALE GENOMIC DNA]</scope>
    <source>
        <strain evidence="1">cv. LA0716</strain>
    </source>
</reference>
<sequence>MEGYNSMMRVATQNNWLKGFKVRNSSGREMQICHLIYADDTITSSEAKAEQIAFIRVTLVVFEAVSGLSINWRKSSIFPIKEVPQLQILARILGCKVEQLPTTYLGMPLGHNHKELEIWGGIIEKTEKKLANWKAQYISLGGRVTSINSVLDSLPTYVMSLFLMPAKVEERLDKLRRDFLWKAIKKGRLHKQSGGLSIRNLGLQKRCLLSKWQWRFNTKKEALWREVNGNRVPNSVNSKKDSIIWKHSRDGSLSVNKLYIKEVKEHPGGKLGPWKQIWRNKVPTKH</sequence>
<dbReference type="PANTHER" id="PTHR33116">
    <property type="entry name" value="REVERSE TRANSCRIPTASE ZINC-BINDING DOMAIN-CONTAINING PROTEIN-RELATED-RELATED"/>
    <property type="match status" value="1"/>
</dbReference>
<accession>A0ABM1GL16</accession>
<keyword evidence="1" id="KW-1185">Reference proteome</keyword>
<reference evidence="2" key="2">
    <citation type="submission" date="2025-08" db="UniProtKB">
        <authorList>
            <consortium name="RefSeq"/>
        </authorList>
    </citation>
    <scope>IDENTIFICATION</scope>
</reference>
<name>A0ABM1GL16_SOLPN</name>
<evidence type="ECO:0000313" key="1">
    <source>
        <dbReference type="Proteomes" id="UP000694930"/>
    </source>
</evidence>
<organism evidence="1 2">
    <name type="scientific">Solanum pennellii</name>
    <name type="common">Tomato</name>
    <name type="synonym">Lycopersicon pennellii</name>
    <dbReference type="NCBI Taxonomy" id="28526"/>
    <lineage>
        <taxon>Eukaryota</taxon>
        <taxon>Viridiplantae</taxon>
        <taxon>Streptophyta</taxon>
        <taxon>Embryophyta</taxon>
        <taxon>Tracheophyta</taxon>
        <taxon>Spermatophyta</taxon>
        <taxon>Magnoliopsida</taxon>
        <taxon>eudicotyledons</taxon>
        <taxon>Gunneridae</taxon>
        <taxon>Pentapetalae</taxon>
        <taxon>asterids</taxon>
        <taxon>lamiids</taxon>
        <taxon>Solanales</taxon>
        <taxon>Solanaceae</taxon>
        <taxon>Solanoideae</taxon>
        <taxon>Solaneae</taxon>
        <taxon>Solanum</taxon>
        <taxon>Solanum subgen. Lycopersicon</taxon>
    </lineage>
</organism>
<protein>
    <submittedName>
        <fullName evidence="2">Uncharacterized protein LOC107016780</fullName>
    </submittedName>
</protein>
<dbReference type="PANTHER" id="PTHR33116:SF85">
    <property type="entry name" value="REVERSE TRANSCRIPTASE ZINC-BINDING DOMAIN-CONTAINING PROTEIN"/>
    <property type="match status" value="1"/>
</dbReference>
<dbReference type="GeneID" id="107016780"/>
<dbReference type="Proteomes" id="UP000694930">
    <property type="component" value="Chromosome 4"/>
</dbReference>